<dbReference type="Pfam" id="PF00300">
    <property type="entry name" value="His_Phos_1"/>
    <property type="match status" value="1"/>
</dbReference>
<sequence>MERALYLIQHGEAADEKTDPARPLTQKGREDVAETARFIREAGAEIDEVWYSTKLRARQTAEIIAKTLKLKYSFEKGCLNPNDPVASVADMINHGDKNIAIVGHLPFLAKLASFLLTGVDYKEVVKFKQGGVVSLRKKGGNWGLDESRSFPVQ</sequence>
<evidence type="ECO:0000313" key="2">
    <source>
        <dbReference type="EMBL" id="KPJ68588.1"/>
    </source>
</evidence>
<keyword evidence="1" id="KW-0378">Hydrolase</keyword>
<dbReference type="GO" id="GO:0005737">
    <property type="term" value="C:cytoplasm"/>
    <property type="evidence" value="ECO:0007669"/>
    <property type="project" value="InterPro"/>
</dbReference>
<dbReference type="InterPro" id="IPR013078">
    <property type="entry name" value="His_Pase_superF_clade-1"/>
</dbReference>
<dbReference type="NCBIfam" id="TIGR00249">
    <property type="entry name" value="sixA"/>
    <property type="match status" value="1"/>
</dbReference>
<dbReference type="CDD" id="cd07067">
    <property type="entry name" value="HP_PGM_like"/>
    <property type="match status" value="1"/>
</dbReference>
<gene>
    <name evidence="2" type="ORF">AMJ44_06175</name>
</gene>
<name>A0A0S7Y388_UNCSA</name>
<comment type="caution">
    <text evidence="2">The sequence shown here is derived from an EMBL/GenBank/DDBJ whole genome shotgun (WGS) entry which is preliminary data.</text>
</comment>
<evidence type="ECO:0000256" key="1">
    <source>
        <dbReference type="ARBA" id="ARBA00022801"/>
    </source>
</evidence>
<dbReference type="InterPro" id="IPR051021">
    <property type="entry name" value="Mito_Ser/Thr_phosphatase"/>
</dbReference>
<dbReference type="PANTHER" id="PTHR20935">
    <property type="entry name" value="PHOSPHOGLYCERATE MUTASE-RELATED"/>
    <property type="match status" value="1"/>
</dbReference>
<dbReference type="Proteomes" id="UP000051861">
    <property type="component" value="Unassembled WGS sequence"/>
</dbReference>
<dbReference type="InterPro" id="IPR029033">
    <property type="entry name" value="His_PPase_superfam"/>
</dbReference>
<protein>
    <recommendedName>
        <fullName evidence="4">Phosphohistidine phosphatase</fullName>
    </recommendedName>
</protein>
<organism evidence="2 3">
    <name type="scientific">candidate division WOR-1 bacterium DG_54_3</name>
    <dbReference type="NCBI Taxonomy" id="1703775"/>
    <lineage>
        <taxon>Bacteria</taxon>
        <taxon>Bacillati</taxon>
        <taxon>Saganbacteria</taxon>
    </lineage>
</organism>
<reference evidence="2 3" key="1">
    <citation type="journal article" date="2015" name="Microbiome">
        <title>Genomic resolution of linkages in carbon, nitrogen, and sulfur cycling among widespread estuary sediment bacteria.</title>
        <authorList>
            <person name="Baker B.J."/>
            <person name="Lazar C.S."/>
            <person name="Teske A.P."/>
            <person name="Dick G.J."/>
        </authorList>
    </citation>
    <scope>NUCLEOTIDE SEQUENCE [LARGE SCALE GENOMIC DNA]</scope>
    <source>
        <strain evidence="2">DG_54_3</strain>
    </source>
</reference>
<dbReference type="Gene3D" id="3.40.50.1240">
    <property type="entry name" value="Phosphoglycerate mutase-like"/>
    <property type="match status" value="1"/>
</dbReference>
<dbReference type="SUPFAM" id="SSF53254">
    <property type="entry name" value="Phosphoglycerate mutase-like"/>
    <property type="match status" value="1"/>
</dbReference>
<evidence type="ECO:0008006" key="4">
    <source>
        <dbReference type="Google" id="ProtNLM"/>
    </source>
</evidence>
<dbReference type="EMBL" id="LIZX01000049">
    <property type="protein sequence ID" value="KPJ68588.1"/>
    <property type="molecule type" value="Genomic_DNA"/>
</dbReference>
<dbReference type="GO" id="GO:0101006">
    <property type="term" value="F:protein histidine phosphatase activity"/>
    <property type="evidence" value="ECO:0007669"/>
    <property type="project" value="InterPro"/>
</dbReference>
<dbReference type="InterPro" id="IPR004449">
    <property type="entry name" value="SixA"/>
</dbReference>
<proteinExistence type="predicted"/>
<dbReference type="AlphaFoldDB" id="A0A0S7Y388"/>
<evidence type="ECO:0000313" key="3">
    <source>
        <dbReference type="Proteomes" id="UP000051861"/>
    </source>
</evidence>
<accession>A0A0S7Y388</accession>